<reference evidence="2 3" key="1">
    <citation type="submission" date="2018-10" db="EMBL/GenBank/DDBJ databases">
        <authorList>
            <consortium name="Pathogen Informatics"/>
        </authorList>
    </citation>
    <scope>NUCLEOTIDE SEQUENCE [LARGE SCALE GENOMIC DNA]</scope>
</reference>
<keyword evidence="3" id="KW-1185">Reference proteome</keyword>
<name>A0A0R3UEH1_MESCO</name>
<feature type="domain" description="UspA" evidence="1">
    <location>
        <begin position="6"/>
        <end position="153"/>
    </location>
</feature>
<dbReference type="Proteomes" id="UP000267029">
    <property type="component" value="Unassembled WGS sequence"/>
</dbReference>
<dbReference type="SUPFAM" id="SSF52402">
    <property type="entry name" value="Adenine nucleotide alpha hydrolases-like"/>
    <property type="match status" value="1"/>
</dbReference>
<dbReference type="CDD" id="cd23659">
    <property type="entry name" value="USP_At3g01520-like"/>
    <property type="match status" value="1"/>
</dbReference>
<organism evidence="2 3">
    <name type="scientific">Mesocestoides corti</name>
    <name type="common">Flatworm</name>
    <dbReference type="NCBI Taxonomy" id="53468"/>
    <lineage>
        <taxon>Eukaryota</taxon>
        <taxon>Metazoa</taxon>
        <taxon>Spiralia</taxon>
        <taxon>Lophotrochozoa</taxon>
        <taxon>Platyhelminthes</taxon>
        <taxon>Cestoda</taxon>
        <taxon>Eucestoda</taxon>
        <taxon>Cyclophyllidea</taxon>
        <taxon>Mesocestoididae</taxon>
        <taxon>Mesocestoides</taxon>
    </lineage>
</organism>
<dbReference type="PANTHER" id="PTHR46989:SF3">
    <property type="entry name" value="USPA DOMAIN-CONTAINING PROTEIN"/>
    <property type="match status" value="1"/>
</dbReference>
<dbReference type="STRING" id="53468.A0A0R3UEH1"/>
<dbReference type="PANTHER" id="PTHR46989">
    <property type="entry name" value="USP DOMAIN-CONTAINING PROTEIN"/>
    <property type="match status" value="1"/>
</dbReference>
<evidence type="ECO:0000259" key="1">
    <source>
        <dbReference type="Pfam" id="PF00582"/>
    </source>
</evidence>
<evidence type="ECO:0000313" key="3">
    <source>
        <dbReference type="Proteomes" id="UP000267029"/>
    </source>
</evidence>
<dbReference type="PRINTS" id="PR01438">
    <property type="entry name" value="UNVRSLSTRESS"/>
</dbReference>
<evidence type="ECO:0000313" key="2">
    <source>
        <dbReference type="EMBL" id="VDD79398.1"/>
    </source>
</evidence>
<dbReference type="EMBL" id="UXSR01005193">
    <property type="protein sequence ID" value="VDD79398.1"/>
    <property type="molecule type" value="Genomic_DNA"/>
</dbReference>
<protein>
    <recommendedName>
        <fullName evidence="1">UspA domain-containing protein</fullName>
    </recommendedName>
</protein>
<sequence length="169" mass="18858">MYNDPRQVLLPVDKGESSKRAMTWYMVNLFRSTDVIHILHICEPSYAANNFALTTLGQSKTNEINAMLQEHIELSSTLSHDFLSRLDDKGVTGDFTLTVGTKPGEVIVNQARELNIDLIVMGSRGVSTLKRTVFGSVSDYVLHHACVPLTVVPPPRSEKDFRRASLKPM</sequence>
<proteinExistence type="predicted"/>
<dbReference type="InterPro" id="IPR006015">
    <property type="entry name" value="Universal_stress_UspA"/>
</dbReference>
<dbReference type="InterPro" id="IPR006016">
    <property type="entry name" value="UspA"/>
</dbReference>
<gene>
    <name evidence="2" type="ORF">MCOS_LOCUS5401</name>
</gene>
<dbReference type="InterPro" id="IPR014729">
    <property type="entry name" value="Rossmann-like_a/b/a_fold"/>
</dbReference>
<dbReference type="Pfam" id="PF00582">
    <property type="entry name" value="Usp"/>
    <property type="match status" value="1"/>
</dbReference>
<dbReference type="Gene3D" id="3.40.50.620">
    <property type="entry name" value="HUPs"/>
    <property type="match status" value="1"/>
</dbReference>
<dbReference type="OrthoDB" id="843225at2759"/>
<accession>A0A0R3UEH1</accession>
<dbReference type="AlphaFoldDB" id="A0A0R3UEH1"/>